<proteinExistence type="predicted"/>
<feature type="signal peptide" evidence="1">
    <location>
        <begin position="1"/>
        <end position="20"/>
    </location>
</feature>
<dbReference type="Proteomes" id="UP001260980">
    <property type="component" value="Unassembled WGS sequence"/>
</dbReference>
<protein>
    <recommendedName>
        <fullName evidence="4">Secreted protein</fullName>
    </recommendedName>
</protein>
<evidence type="ECO:0008006" key="4">
    <source>
        <dbReference type="Google" id="ProtNLM"/>
    </source>
</evidence>
<evidence type="ECO:0000313" key="3">
    <source>
        <dbReference type="Proteomes" id="UP001260980"/>
    </source>
</evidence>
<feature type="chain" id="PRO_5047376220" description="Secreted protein" evidence="1">
    <location>
        <begin position="21"/>
        <end position="68"/>
    </location>
</feature>
<keyword evidence="3" id="KW-1185">Reference proteome</keyword>
<keyword evidence="1" id="KW-0732">Signal</keyword>
<reference evidence="2 3" key="1">
    <citation type="submission" date="2023-10" db="EMBL/GenBank/DDBJ databases">
        <title>Paenibacillus strain PFR10 Genome sequencing and assembly.</title>
        <authorList>
            <person name="Kim I."/>
        </authorList>
    </citation>
    <scope>NUCLEOTIDE SEQUENCE [LARGE SCALE GENOMIC DNA]</scope>
    <source>
        <strain evidence="2 3">PFR10</strain>
    </source>
</reference>
<comment type="caution">
    <text evidence="2">The sequence shown here is derived from an EMBL/GenBank/DDBJ whole genome shotgun (WGS) entry which is preliminary data.</text>
</comment>
<gene>
    <name evidence="2" type="ORF">RQP52_16590</name>
</gene>
<accession>A0ABU3REI5</accession>
<sequence>MTNTLTFSMLVCFLPNGSLASTGSFSRLLNWELLQAAISPKKHLPHLLGELRSFILAISTKKRAMEAG</sequence>
<evidence type="ECO:0000256" key="1">
    <source>
        <dbReference type="SAM" id="SignalP"/>
    </source>
</evidence>
<dbReference type="RefSeq" id="WP_315952915.1">
    <property type="nucleotide sequence ID" value="NZ_JAWCUD010000005.1"/>
</dbReference>
<evidence type="ECO:0000313" key="2">
    <source>
        <dbReference type="EMBL" id="MDU0202705.1"/>
    </source>
</evidence>
<name>A0ABU3REI5_9BACL</name>
<dbReference type="EMBL" id="JAWCUD010000005">
    <property type="protein sequence ID" value="MDU0202705.1"/>
    <property type="molecule type" value="Genomic_DNA"/>
</dbReference>
<organism evidence="2 3">
    <name type="scientific">Paenibacillus violae</name>
    <dbReference type="NCBI Taxonomy" id="3077234"/>
    <lineage>
        <taxon>Bacteria</taxon>
        <taxon>Bacillati</taxon>
        <taxon>Bacillota</taxon>
        <taxon>Bacilli</taxon>
        <taxon>Bacillales</taxon>
        <taxon>Paenibacillaceae</taxon>
        <taxon>Paenibacillus</taxon>
    </lineage>
</organism>